<dbReference type="InterPro" id="IPR036779">
    <property type="entry name" value="LysM_dom_sf"/>
</dbReference>
<dbReference type="AlphaFoldDB" id="A0A286A6W4"/>
<protein>
    <submittedName>
        <fullName evidence="2">FecR family protein</fullName>
    </submittedName>
</protein>
<evidence type="ECO:0000259" key="1">
    <source>
        <dbReference type="PROSITE" id="PS51782"/>
    </source>
</evidence>
<evidence type="ECO:0000313" key="3">
    <source>
        <dbReference type="Proteomes" id="UP000219335"/>
    </source>
</evidence>
<dbReference type="Pfam" id="PF04773">
    <property type="entry name" value="FecR"/>
    <property type="match status" value="1"/>
</dbReference>
<organism evidence="2 3">
    <name type="scientific">Nitrosomonas ureae</name>
    <dbReference type="NCBI Taxonomy" id="44577"/>
    <lineage>
        <taxon>Bacteria</taxon>
        <taxon>Pseudomonadati</taxon>
        <taxon>Pseudomonadota</taxon>
        <taxon>Betaproteobacteria</taxon>
        <taxon>Nitrosomonadales</taxon>
        <taxon>Nitrosomonadaceae</taxon>
        <taxon>Nitrosomonas</taxon>
    </lineage>
</organism>
<dbReference type="InterPro" id="IPR018392">
    <property type="entry name" value="LysM"/>
</dbReference>
<dbReference type="SUPFAM" id="SSF54106">
    <property type="entry name" value="LysM domain"/>
    <property type="match status" value="1"/>
</dbReference>
<dbReference type="Gene3D" id="2.60.120.1440">
    <property type="match status" value="1"/>
</dbReference>
<dbReference type="PANTHER" id="PTHR38731">
    <property type="entry name" value="LIPL45-RELATED LIPOPROTEIN-RELATED"/>
    <property type="match status" value="1"/>
</dbReference>
<dbReference type="InterPro" id="IPR006860">
    <property type="entry name" value="FecR"/>
</dbReference>
<evidence type="ECO:0000313" key="2">
    <source>
        <dbReference type="EMBL" id="SOD17642.1"/>
    </source>
</evidence>
<gene>
    <name evidence="2" type="ORF">SAMN06297164_1271</name>
</gene>
<dbReference type="Proteomes" id="UP000219335">
    <property type="component" value="Unassembled WGS sequence"/>
</dbReference>
<proteinExistence type="predicted"/>
<dbReference type="PANTHER" id="PTHR38731:SF1">
    <property type="entry name" value="FECR PROTEIN DOMAIN-CONTAINING PROTEIN"/>
    <property type="match status" value="1"/>
</dbReference>
<sequence length="554" mass="61481">MESRLILKRFGFAYCIYLLISLLLFSTRVVADEWIYTVKTGDNLWNISEQHLISTRYVARLQQLNKISDAYAIPPGTKIKIPVAWSKIQTSGVSAQVMYVRGRVWLKRTNAAEIPAETGMQLNVGDEVRSENDSFVILKFLDNSQLRLQENSQIRINTMNVLGDYGAADTLIQLQQGRTENAVPQEKPGIAGTRFRIKTPSAVSSVRGTDFRVGITLNDEGTSSEVLSGLVQVVGEKKEIAVSAGFGVITALGAPPVAPVKLLPAPDLSNTAVLYERLPLVITLDPLAGAATYRAQIASDQNFQNLWTEFTTNRLPFRDGDMPDGDYWLRVRGIDATGIEGHDATIAFTLNARPEPPFVIAPLPEGVVDPFLREFQWSTQPEATHYHIMISQDSAFATVIVDNTEIADNTFRLADSLQPGHYFWRIASVSAVEGTGPFTDVMSFRMPFPGPAMEATKFDKTRMTFAWRAGGKDQSFHFQLALDKAFNQILYDEKTSATQLTVARPDGGQYLLRTKTIEADGFEGPWGPPQIIDIPYANPYWLLLPFAPLIDLLL</sequence>
<dbReference type="PROSITE" id="PS51782">
    <property type="entry name" value="LYSM"/>
    <property type="match status" value="1"/>
</dbReference>
<feature type="domain" description="LysM" evidence="1">
    <location>
        <begin position="34"/>
        <end position="81"/>
    </location>
</feature>
<dbReference type="InterPro" id="IPR013783">
    <property type="entry name" value="Ig-like_fold"/>
</dbReference>
<dbReference type="PIRSF" id="PIRSF029644">
    <property type="entry name" value="UCP029644"/>
    <property type="match status" value="1"/>
</dbReference>
<accession>A0A286A6W4</accession>
<dbReference type="Gene3D" id="2.60.40.10">
    <property type="entry name" value="Immunoglobulins"/>
    <property type="match status" value="3"/>
</dbReference>
<dbReference type="Gene3D" id="3.10.350.10">
    <property type="entry name" value="LysM domain"/>
    <property type="match status" value="1"/>
</dbReference>
<dbReference type="InterPro" id="IPR016930">
    <property type="entry name" value="UCP029644"/>
</dbReference>
<dbReference type="Pfam" id="PF01476">
    <property type="entry name" value="LysM"/>
    <property type="match status" value="1"/>
</dbReference>
<dbReference type="CDD" id="cd00118">
    <property type="entry name" value="LysM"/>
    <property type="match status" value="1"/>
</dbReference>
<dbReference type="EMBL" id="OCMU01000001">
    <property type="protein sequence ID" value="SOD17642.1"/>
    <property type="molecule type" value="Genomic_DNA"/>
</dbReference>
<name>A0A286A6W4_9PROT</name>
<reference evidence="2 3" key="1">
    <citation type="submission" date="2017-09" db="EMBL/GenBank/DDBJ databases">
        <authorList>
            <person name="Ehlers B."/>
            <person name="Leendertz F.H."/>
        </authorList>
    </citation>
    <scope>NUCLEOTIDE SEQUENCE [LARGE SCALE GENOMIC DNA]</scope>
    <source>
        <strain evidence="2 3">Nm42</strain>
    </source>
</reference>
<dbReference type="SMART" id="SM00257">
    <property type="entry name" value="LysM"/>
    <property type="match status" value="1"/>
</dbReference>